<protein>
    <submittedName>
        <fullName evidence="3">Uncharacterized protein</fullName>
    </submittedName>
</protein>
<name>A0A0Z8GMH1_STRSU</name>
<organism evidence="3 5">
    <name type="scientific">Streptococcus suis</name>
    <dbReference type="NCBI Taxonomy" id="1307"/>
    <lineage>
        <taxon>Bacteria</taxon>
        <taxon>Bacillati</taxon>
        <taxon>Bacillota</taxon>
        <taxon>Bacilli</taxon>
        <taxon>Lactobacillales</taxon>
        <taxon>Streptococcaceae</taxon>
        <taxon>Streptococcus</taxon>
    </lineage>
</organism>
<feature type="transmembrane region" description="Helical" evidence="1">
    <location>
        <begin position="12"/>
        <end position="32"/>
    </location>
</feature>
<feature type="transmembrane region" description="Helical" evidence="1">
    <location>
        <begin position="179"/>
        <end position="197"/>
    </location>
</feature>
<accession>A0A0Z8GMH1</accession>
<feature type="transmembrane region" description="Helical" evidence="1">
    <location>
        <begin position="152"/>
        <end position="173"/>
    </location>
</feature>
<proteinExistence type="predicted"/>
<dbReference type="AlphaFoldDB" id="A0A0Z8GMH1"/>
<sequence length="199" mass="22284">MVIFKENRKFFEFALGYIFVGIGQKLMGVGLLKPWSENAPVLLWLGLVGLSLFGIGLFFIGKLAIWFLRQFNQEQRVAKVVGLALAVSVLGGVLLGGLGQLIYDYTSFGYQEVKNAIWLVTSLFQTFIKVTVIFNFYCFYKDSNFSWKKGDFRRIIAIVLLGILIAASIGLIWSAISDILLGLADMIVIVGTVYYLLEK</sequence>
<evidence type="ECO:0000313" key="2">
    <source>
        <dbReference type="EMBL" id="CYU64002.1"/>
    </source>
</evidence>
<feature type="transmembrane region" description="Helical" evidence="1">
    <location>
        <begin position="115"/>
        <end position="140"/>
    </location>
</feature>
<evidence type="ECO:0000313" key="4">
    <source>
        <dbReference type="Proteomes" id="UP000072530"/>
    </source>
</evidence>
<feature type="transmembrane region" description="Helical" evidence="1">
    <location>
        <begin position="44"/>
        <end position="68"/>
    </location>
</feature>
<dbReference type="Proteomes" id="UP001206089">
    <property type="component" value="Unassembled WGS sequence"/>
</dbReference>
<evidence type="ECO:0000313" key="5">
    <source>
        <dbReference type="Proteomes" id="UP001206089"/>
    </source>
</evidence>
<reference evidence="3" key="2">
    <citation type="submission" date="2022-07" db="EMBL/GenBank/DDBJ databases">
        <authorList>
            <person name="Peng Z."/>
        </authorList>
    </citation>
    <scope>NUCLEOTIDE SEQUENCE</scope>
    <source>
        <strain evidence="3">2022WUSS069</strain>
    </source>
</reference>
<dbReference type="RefSeq" id="WP_044671264.1">
    <property type="nucleotide sequence ID" value="NZ_CEDJ01000098.1"/>
</dbReference>
<evidence type="ECO:0000313" key="3">
    <source>
        <dbReference type="EMBL" id="MCR1232456.1"/>
    </source>
</evidence>
<keyword evidence="1" id="KW-1133">Transmembrane helix</keyword>
<dbReference type="EMBL" id="JANJPK010000009">
    <property type="protein sequence ID" value="MCR1232456.1"/>
    <property type="molecule type" value="Genomic_DNA"/>
</dbReference>
<keyword evidence="1" id="KW-0812">Transmembrane</keyword>
<dbReference type="EMBL" id="FIGG01000003">
    <property type="protein sequence ID" value="CYU64002.1"/>
    <property type="molecule type" value="Genomic_DNA"/>
</dbReference>
<dbReference type="Proteomes" id="UP000072530">
    <property type="component" value="Unassembled WGS sequence"/>
</dbReference>
<evidence type="ECO:0000256" key="1">
    <source>
        <dbReference type="SAM" id="Phobius"/>
    </source>
</evidence>
<gene>
    <name evidence="2" type="ORF">ERS132393_01075</name>
    <name evidence="3" type="ORF">NQD44_04850</name>
</gene>
<feature type="transmembrane region" description="Helical" evidence="1">
    <location>
        <begin position="80"/>
        <end position="103"/>
    </location>
</feature>
<reference evidence="2 4" key="1">
    <citation type="submission" date="2016-02" db="EMBL/GenBank/DDBJ databases">
        <authorList>
            <consortium name="Pathogen Informatics"/>
        </authorList>
    </citation>
    <scope>NUCLEOTIDE SEQUENCE [LARGE SCALE GENOMIC DNA]</scope>
    <source>
        <strain evidence="2 4">LSS31</strain>
    </source>
</reference>
<keyword evidence="1" id="KW-0472">Membrane</keyword>